<name>A0A7W7Y2U6_9BACT</name>
<comment type="caution">
    <text evidence="3">The sequence shown here is derived from an EMBL/GenBank/DDBJ whole genome shotgun (WGS) entry which is preliminary data.</text>
</comment>
<sequence length="130" mass="14584">MKHASTRKKINGAIFIIDGHDMSRNILARLLSMHICSVHTAPSIDQAIKHGRESSYHTILVDPSLVVRGGASDQNIQYLKEQFPSARVVLLLNFVDQQRQYPSSDMVFVKPLSLKPLLRAISASLRDESF</sequence>
<dbReference type="EMBL" id="JACHID010000001">
    <property type="protein sequence ID" value="MBB5020772.1"/>
    <property type="molecule type" value="Genomic_DNA"/>
</dbReference>
<dbReference type="Gene3D" id="3.40.50.2300">
    <property type="match status" value="1"/>
</dbReference>
<reference evidence="3 4" key="1">
    <citation type="submission" date="2020-08" db="EMBL/GenBank/DDBJ databases">
        <title>Genomic Encyclopedia of Type Strains, Phase IV (KMG-IV): sequencing the most valuable type-strain genomes for metagenomic binning, comparative biology and taxonomic classification.</title>
        <authorList>
            <person name="Goeker M."/>
        </authorList>
    </citation>
    <scope>NUCLEOTIDE SEQUENCE [LARGE SCALE GENOMIC DNA]</scope>
    <source>
        <strain evidence="3 4">DSM 22071</strain>
    </source>
</reference>
<evidence type="ECO:0000313" key="3">
    <source>
        <dbReference type="EMBL" id="MBB5020772.1"/>
    </source>
</evidence>
<evidence type="ECO:0000256" key="1">
    <source>
        <dbReference type="PROSITE-ProRule" id="PRU00169"/>
    </source>
</evidence>
<dbReference type="SUPFAM" id="SSF52172">
    <property type="entry name" value="CheY-like"/>
    <property type="match status" value="1"/>
</dbReference>
<evidence type="ECO:0000313" key="4">
    <source>
        <dbReference type="Proteomes" id="UP000528322"/>
    </source>
</evidence>
<protein>
    <submittedName>
        <fullName evidence="3">DNA-binding NarL/FixJ family response regulator</fullName>
    </submittedName>
</protein>
<dbReference type="RefSeq" id="WP_183728197.1">
    <property type="nucleotide sequence ID" value="NZ_JACHID010000001.1"/>
</dbReference>
<keyword evidence="4" id="KW-1185">Reference proteome</keyword>
<dbReference type="GO" id="GO:0000160">
    <property type="term" value="P:phosphorelay signal transduction system"/>
    <property type="evidence" value="ECO:0007669"/>
    <property type="project" value="InterPro"/>
</dbReference>
<feature type="modified residue" description="4-aspartylphosphate" evidence="1">
    <location>
        <position position="62"/>
    </location>
</feature>
<proteinExistence type="predicted"/>
<dbReference type="GO" id="GO:0003677">
    <property type="term" value="F:DNA binding"/>
    <property type="evidence" value="ECO:0007669"/>
    <property type="project" value="UniProtKB-KW"/>
</dbReference>
<dbReference type="PROSITE" id="PS50110">
    <property type="entry name" value="RESPONSE_REGULATORY"/>
    <property type="match status" value="1"/>
</dbReference>
<accession>A0A7W7Y2U6</accession>
<dbReference type="AlphaFoldDB" id="A0A7W7Y2U6"/>
<evidence type="ECO:0000259" key="2">
    <source>
        <dbReference type="PROSITE" id="PS50110"/>
    </source>
</evidence>
<feature type="domain" description="Response regulatory" evidence="2">
    <location>
        <begin position="13"/>
        <end position="125"/>
    </location>
</feature>
<dbReference type="Proteomes" id="UP000528322">
    <property type="component" value="Unassembled WGS sequence"/>
</dbReference>
<dbReference type="InterPro" id="IPR001789">
    <property type="entry name" value="Sig_transdc_resp-reg_receiver"/>
</dbReference>
<keyword evidence="3" id="KW-0238">DNA-binding</keyword>
<keyword evidence="1" id="KW-0597">Phosphoprotein</keyword>
<dbReference type="InterPro" id="IPR011006">
    <property type="entry name" value="CheY-like_superfamily"/>
</dbReference>
<gene>
    <name evidence="3" type="ORF">HNR37_000075</name>
</gene>
<organism evidence="3 4">
    <name type="scientific">Desulfurispira natronophila</name>
    <dbReference type="NCBI Taxonomy" id="682562"/>
    <lineage>
        <taxon>Bacteria</taxon>
        <taxon>Pseudomonadati</taxon>
        <taxon>Chrysiogenota</taxon>
        <taxon>Chrysiogenia</taxon>
        <taxon>Chrysiogenales</taxon>
        <taxon>Chrysiogenaceae</taxon>
        <taxon>Desulfurispira</taxon>
    </lineage>
</organism>